<dbReference type="InterPro" id="IPR050908">
    <property type="entry name" value="SmbC-like"/>
</dbReference>
<dbReference type="SMART" id="SM00871">
    <property type="entry name" value="AraC_E_bind"/>
    <property type="match status" value="1"/>
</dbReference>
<dbReference type="STRING" id="1121420.SAMN02746098_01816"/>
<dbReference type="EMBL" id="FQXJ01000006">
    <property type="protein sequence ID" value="SHH95368.1"/>
    <property type="molecule type" value="Genomic_DNA"/>
</dbReference>
<dbReference type="PANTHER" id="PTHR40055:SF1">
    <property type="entry name" value="TRANSCRIPTIONAL REGULATOR YGIV-RELATED"/>
    <property type="match status" value="1"/>
</dbReference>
<gene>
    <name evidence="2" type="ORF">SAMN02746098_01816</name>
</gene>
<dbReference type="Proteomes" id="UP000183954">
    <property type="component" value="Unassembled WGS sequence"/>
</dbReference>
<evidence type="ECO:0000259" key="1">
    <source>
        <dbReference type="SMART" id="SM00871"/>
    </source>
</evidence>
<proteinExistence type="predicted"/>
<dbReference type="OrthoDB" id="5337216at2"/>
<dbReference type="SUPFAM" id="SSF55136">
    <property type="entry name" value="Probable bacterial effector-binding domain"/>
    <property type="match status" value="1"/>
</dbReference>
<evidence type="ECO:0000313" key="2">
    <source>
        <dbReference type="EMBL" id="SHH95368.1"/>
    </source>
</evidence>
<name>A0A1M5X714_9FIRM</name>
<evidence type="ECO:0000313" key="3">
    <source>
        <dbReference type="Proteomes" id="UP000183954"/>
    </source>
</evidence>
<dbReference type="Gene3D" id="3.20.80.10">
    <property type="entry name" value="Regulatory factor, effector binding domain"/>
    <property type="match status" value="1"/>
</dbReference>
<dbReference type="InterPro" id="IPR011256">
    <property type="entry name" value="Reg_factor_effector_dom_sf"/>
</dbReference>
<protein>
    <submittedName>
        <fullName evidence="2">DNA gyrase inhibitor GyrI</fullName>
    </submittedName>
</protein>
<dbReference type="AlphaFoldDB" id="A0A1M5X714"/>
<dbReference type="RefSeq" id="WP_073029426.1">
    <property type="nucleotide sequence ID" value="NZ_FQXJ01000006.1"/>
</dbReference>
<organism evidence="2 3">
    <name type="scientific">Desulfosporosinus lacus DSM 15449</name>
    <dbReference type="NCBI Taxonomy" id="1121420"/>
    <lineage>
        <taxon>Bacteria</taxon>
        <taxon>Bacillati</taxon>
        <taxon>Bacillota</taxon>
        <taxon>Clostridia</taxon>
        <taxon>Eubacteriales</taxon>
        <taxon>Desulfitobacteriaceae</taxon>
        <taxon>Desulfosporosinus</taxon>
    </lineage>
</organism>
<dbReference type="Pfam" id="PF06445">
    <property type="entry name" value="GyrI-like"/>
    <property type="match status" value="1"/>
</dbReference>
<reference evidence="3" key="1">
    <citation type="submission" date="2016-11" db="EMBL/GenBank/DDBJ databases">
        <authorList>
            <person name="Varghese N."/>
            <person name="Submissions S."/>
        </authorList>
    </citation>
    <scope>NUCLEOTIDE SEQUENCE [LARGE SCALE GENOMIC DNA]</scope>
    <source>
        <strain evidence="3">DSM 15449</strain>
    </source>
</reference>
<feature type="domain" description="AraC effector-binding" evidence="1">
    <location>
        <begin position="1"/>
        <end position="151"/>
    </location>
</feature>
<dbReference type="PANTHER" id="PTHR40055">
    <property type="entry name" value="TRANSCRIPTIONAL REGULATOR YGIV-RELATED"/>
    <property type="match status" value="1"/>
</dbReference>
<accession>A0A1M5X714</accession>
<sequence length="151" mass="16764">MHVNIETIPSFSIAYIRQVGAYGAENNRTMGQLKHWAKANNLMNSKAVIFGIAHDNPQTTPPENCRYDACLLLADKHFPPGGNVQYGEITGGKYAIFTVKHTAEAVEQAWAEIFPVLSESGYLPDTTRPILERYAAKKVEQHFCEICVPIG</sequence>
<dbReference type="InterPro" id="IPR010499">
    <property type="entry name" value="AraC_E-bd"/>
</dbReference>
<dbReference type="InterPro" id="IPR029442">
    <property type="entry name" value="GyrI-like"/>
</dbReference>
<keyword evidence="3" id="KW-1185">Reference proteome</keyword>